<proteinExistence type="predicted"/>
<reference evidence="1 2" key="1">
    <citation type="journal article" date="2019" name="Sci. Rep.">
        <title>Orb-weaving spider Araneus ventricosus genome elucidates the spidroin gene catalogue.</title>
        <authorList>
            <person name="Kono N."/>
            <person name="Nakamura H."/>
            <person name="Ohtoshi R."/>
            <person name="Moran D.A.P."/>
            <person name="Shinohara A."/>
            <person name="Yoshida Y."/>
            <person name="Fujiwara M."/>
            <person name="Mori M."/>
            <person name="Tomita M."/>
            <person name="Arakawa K."/>
        </authorList>
    </citation>
    <scope>NUCLEOTIDE SEQUENCE [LARGE SCALE GENOMIC DNA]</scope>
</reference>
<accession>A0A4Y2K1N1</accession>
<sequence>MVNMNTRFSPQSCPSWHPRVALLSEERSLYVVSYTLSLYRLVVFYCSQQLDTLTSLTMAAPSTAPFNPGLFERKRHELNSATVGGHFPHLPTPSLKAHGNGLWFARIIGPPYRVYLLSNLRTSPPLKRRQQPQIGIHRC</sequence>
<dbReference type="EMBL" id="BGPR01004091">
    <property type="protein sequence ID" value="GBM95795.1"/>
    <property type="molecule type" value="Genomic_DNA"/>
</dbReference>
<comment type="caution">
    <text evidence="1">The sequence shown here is derived from an EMBL/GenBank/DDBJ whole genome shotgun (WGS) entry which is preliminary data.</text>
</comment>
<dbReference type="AlphaFoldDB" id="A0A4Y2K1N1"/>
<gene>
    <name evidence="1" type="ORF">AVEN_90601_1</name>
</gene>
<protein>
    <submittedName>
        <fullName evidence="1">Uncharacterized protein</fullName>
    </submittedName>
</protein>
<evidence type="ECO:0000313" key="1">
    <source>
        <dbReference type="EMBL" id="GBM95795.1"/>
    </source>
</evidence>
<keyword evidence="2" id="KW-1185">Reference proteome</keyword>
<organism evidence="1 2">
    <name type="scientific">Araneus ventricosus</name>
    <name type="common">Orbweaver spider</name>
    <name type="synonym">Epeira ventricosa</name>
    <dbReference type="NCBI Taxonomy" id="182803"/>
    <lineage>
        <taxon>Eukaryota</taxon>
        <taxon>Metazoa</taxon>
        <taxon>Ecdysozoa</taxon>
        <taxon>Arthropoda</taxon>
        <taxon>Chelicerata</taxon>
        <taxon>Arachnida</taxon>
        <taxon>Araneae</taxon>
        <taxon>Araneomorphae</taxon>
        <taxon>Entelegynae</taxon>
        <taxon>Araneoidea</taxon>
        <taxon>Araneidae</taxon>
        <taxon>Araneus</taxon>
    </lineage>
</organism>
<name>A0A4Y2K1N1_ARAVE</name>
<evidence type="ECO:0000313" key="2">
    <source>
        <dbReference type="Proteomes" id="UP000499080"/>
    </source>
</evidence>
<dbReference type="Proteomes" id="UP000499080">
    <property type="component" value="Unassembled WGS sequence"/>
</dbReference>